<proteinExistence type="predicted"/>
<comment type="caution">
    <text evidence="2">The sequence shown here is derived from an EMBL/GenBank/DDBJ whole genome shotgun (WGS) entry which is preliminary data.</text>
</comment>
<dbReference type="Proteomes" id="UP000603912">
    <property type="component" value="Unassembled WGS sequence"/>
</dbReference>
<evidence type="ECO:0000256" key="1">
    <source>
        <dbReference type="SAM" id="MobiDB-lite"/>
    </source>
</evidence>
<dbReference type="InterPro" id="IPR013361">
    <property type="entry name" value="Pilus_CpaD"/>
</dbReference>
<organism evidence="2 3">
    <name type="scientific">Alsobacter metallidurans</name>
    <dbReference type="NCBI Taxonomy" id="340221"/>
    <lineage>
        <taxon>Bacteria</taxon>
        <taxon>Pseudomonadati</taxon>
        <taxon>Pseudomonadota</taxon>
        <taxon>Alphaproteobacteria</taxon>
        <taxon>Hyphomicrobiales</taxon>
        <taxon>Alsobacteraceae</taxon>
        <taxon>Alsobacter</taxon>
    </lineage>
</organism>
<evidence type="ECO:0000313" key="3">
    <source>
        <dbReference type="Proteomes" id="UP000603912"/>
    </source>
</evidence>
<dbReference type="InterPro" id="IPR019027">
    <property type="entry name" value="Pilus_biogenesis_CpaD-related"/>
</dbReference>
<sequence length="258" mass="27468">MFKQQFIRRRGGIASSRSVPASRLGLLGATAAVALALAGCRSDSGVTGSIVPTDYRVRHPIALTYAPTTLDVFLSRNMAGLDARQAEDVRAFAADYRRTGRGPLTMLVPNDPTAGAASQRAASAVRSALSAAGVGPAFLQVQRYPGGANGLANPIRLSYAKMQAKVASECGTWRSDISGNPASTEGWQNTPHYDFGCSYQTMLANQVEDPIDLQRARQEDRADVLRRMKVFDDARKGTDPSTSWKTEAAKVTGSSGGN</sequence>
<feature type="region of interest" description="Disordered" evidence="1">
    <location>
        <begin position="235"/>
        <end position="258"/>
    </location>
</feature>
<dbReference type="EMBL" id="BMES01000001">
    <property type="protein sequence ID" value="GGH08568.1"/>
    <property type="molecule type" value="Genomic_DNA"/>
</dbReference>
<evidence type="ECO:0008006" key="4">
    <source>
        <dbReference type="Google" id="ProtNLM"/>
    </source>
</evidence>
<protein>
    <recommendedName>
        <fullName evidence="4">Pilus assembly protein CpaD</fullName>
    </recommendedName>
</protein>
<dbReference type="AlphaFoldDB" id="A0A917MG82"/>
<dbReference type="NCBIfam" id="TIGR02522">
    <property type="entry name" value="pilus_cpaD"/>
    <property type="match status" value="1"/>
</dbReference>
<reference evidence="2" key="2">
    <citation type="submission" date="2020-09" db="EMBL/GenBank/DDBJ databases">
        <authorList>
            <person name="Sun Q."/>
            <person name="Zhou Y."/>
        </authorList>
    </citation>
    <scope>NUCLEOTIDE SEQUENCE</scope>
    <source>
        <strain evidence="2">CGMCC 1.12214</strain>
    </source>
</reference>
<dbReference type="Pfam" id="PF09476">
    <property type="entry name" value="Pilus_CpaD"/>
    <property type="match status" value="1"/>
</dbReference>
<accession>A0A917MG82</accession>
<reference evidence="2" key="1">
    <citation type="journal article" date="2014" name="Int. J. Syst. Evol. Microbiol.">
        <title>Complete genome sequence of Corynebacterium casei LMG S-19264T (=DSM 44701T), isolated from a smear-ripened cheese.</title>
        <authorList>
            <consortium name="US DOE Joint Genome Institute (JGI-PGF)"/>
            <person name="Walter F."/>
            <person name="Albersmeier A."/>
            <person name="Kalinowski J."/>
            <person name="Ruckert C."/>
        </authorList>
    </citation>
    <scope>NUCLEOTIDE SEQUENCE</scope>
    <source>
        <strain evidence="2">CGMCC 1.12214</strain>
    </source>
</reference>
<name>A0A917MG82_9HYPH</name>
<keyword evidence="3" id="KW-1185">Reference proteome</keyword>
<gene>
    <name evidence="2" type="ORF">GCM10007036_04110</name>
</gene>
<evidence type="ECO:0000313" key="2">
    <source>
        <dbReference type="EMBL" id="GGH08568.1"/>
    </source>
</evidence>
<dbReference type="RefSeq" id="WP_188516066.1">
    <property type="nucleotide sequence ID" value="NZ_BMES01000001.1"/>
</dbReference>